<reference evidence="10" key="1">
    <citation type="submission" date="2022-07" db="EMBL/GenBank/DDBJ databases">
        <authorList>
            <person name="Macas J."/>
            <person name="Novak P."/>
            <person name="Neumann P."/>
        </authorList>
    </citation>
    <scope>NUCLEOTIDE SEQUENCE</scope>
</reference>
<dbReference type="Proteomes" id="UP001152484">
    <property type="component" value="Unassembled WGS sequence"/>
</dbReference>
<keyword evidence="4 9" id="KW-0812">Transmembrane</keyword>
<evidence type="ECO:0000256" key="2">
    <source>
        <dbReference type="ARBA" id="ARBA00008274"/>
    </source>
</evidence>
<organism evidence="10 11">
    <name type="scientific">Cuscuta europaea</name>
    <name type="common">European dodder</name>
    <dbReference type="NCBI Taxonomy" id="41803"/>
    <lineage>
        <taxon>Eukaryota</taxon>
        <taxon>Viridiplantae</taxon>
        <taxon>Streptophyta</taxon>
        <taxon>Embryophyta</taxon>
        <taxon>Tracheophyta</taxon>
        <taxon>Spermatophyta</taxon>
        <taxon>Magnoliopsida</taxon>
        <taxon>eudicotyledons</taxon>
        <taxon>Gunneridae</taxon>
        <taxon>Pentapetalae</taxon>
        <taxon>asterids</taxon>
        <taxon>lamiids</taxon>
        <taxon>Solanales</taxon>
        <taxon>Convolvulaceae</taxon>
        <taxon>Cuscuteae</taxon>
        <taxon>Cuscuta</taxon>
        <taxon>Cuscuta subgen. Cuscuta</taxon>
    </lineage>
</organism>
<evidence type="ECO:0000256" key="8">
    <source>
        <dbReference type="ARBA" id="ARBA00023136"/>
    </source>
</evidence>
<dbReference type="EMBL" id="CAMAPE010000015">
    <property type="protein sequence ID" value="CAH9082014.1"/>
    <property type="molecule type" value="Genomic_DNA"/>
</dbReference>
<comment type="subcellular location">
    <subcellularLocation>
        <location evidence="1">Membrane</location>
    </subcellularLocation>
</comment>
<comment type="similarity">
    <text evidence="2">Belongs to the SecE/SEC61-gamma family.</text>
</comment>
<keyword evidence="8 9" id="KW-0472">Membrane</keyword>
<dbReference type="InterPro" id="IPR001901">
    <property type="entry name" value="Translocase_SecE/Sec61-g"/>
</dbReference>
<dbReference type="GO" id="GO:0016020">
    <property type="term" value="C:membrane"/>
    <property type="evidence" value="ECO:0007669"/>
    <property type="project" value="UniProtKB-SubCell"/>
</dbReference>
<dbReference type="OrthoDB" id="1913236at2759"/>
<dbReference type="GO" id="GO:0006886">
    <property type="term" value="P:intracellular protein transport"/>
    <property type="evidence" value="ECO:0007669"/>
    <property type="project" value="InterPro"/>
</dbReference>
<sequence length="160" mass="17869">MAASIASCNFSISGPFQFKVGKDCSVLFHCSNRFKPREQPSVLVMPKNRTTLKIENTLRASHDVKCSSYAPKNYLRLSVDNSDEQQGFGYLMNWFRAMKTVLSFLAEQPSQLKYIEWPSIQTTLKTASLALALVGLFIIALASVDSALCYVLAFLSRRAT</sequence>
<proteinExistence type="inferred from homology"/>
<protein>
    <submittedName>
        <fullName evidence="10">Uncharacterized protein</fullName>
    </submittedName>
</protein>
<keyword evidence="5" id="KW-0653">Protein transport</keyword>
<keyword evidence="3" id="KW-0813">Transport</keyword>
<evidence type="ECO:0000313" key="11">
    <source>
        <dbReference type="Proteomes" id="UP001152484"/>
    </source>
</evidence>
<evidence type="ECO:0000256" key="4">
    <source>
        <dbReference type="ARBA" id="ARBA00022692"/>
    </source>
</evidence>
<feature type="transmembrane region" description="Helical" evidence="9">
    <location>
        <begin position="129"/>
        <end position="155"/>
    </location>
</feature>
<dbReference type="PANTHER" id="PTHR37247">
    <property type="entry name" value="TRANSMEMBRANE PROTEIN"/>
    <property type="match status" value="1"/>
</dbReference>
<evidence type="ECO:0000256" key="5">
    <source>
        <dbReference type="ARBA" id="ARBA00022927"/>
    </source>
</evidence>
<keyword evidence="7" id="KW-0811">Translocation</keyword>
<dbReference type="PANTHER" id="PTHR37247:SF1">
    <property type="entry name" value="TRANSMEMBRANE PROTEIN"/>
    <property type="match status" value="1"/>
</dbReference>
<keyword evidence="11" id="KW-1185">Reference proteome</keyword>
<evidence type="ECO:0000256" key="7">
    <source>
        <dbReference type="ARBA" id="ARBA00023010"/>
    </source>
</evidence>
<name>A0A9P0Z0T8_CUSEU</name>
<keyword evidence="6 9" id="KW-1133">Transmembrane helix</keyword>
<evidence type="ECO:0000256" key="6">
    <source>
        <dbReference type="ARBA" id="ARBA00022989"/>
    </source>
</evidence>
<gene>
    <name evidence="10" type="ORF">CEURO_LOCUS8091</name>
</gene>
<evidence type="ECO:0000256" key="3">
    <source>
        <dbReference type="ARBA" id="ARBA00022448"/>
    </source>
</evidence>
<comment type="caution">
    <text evidence="10">The sequence shown here is derived from an EMBL/GenBank/DDBJ whole genome shotgun (WGS) entry which is preliminary data.</text>
</comment>
<dbReference type="Pfam" id="PF00584">
    <property type="entry name" value="SecE"/>
    <property type="match status" value="1"/>
</dbReference>
<dbReference type="GO" id="GO:0006605">
    <property type="term" value="P:protein targeting"/>
    <property type="evidence" value="ECO:0007669"/>
    <property type="project" value="InterPro"/>
</dbReference>
<evidence type="ECO:0000256" key="9">
    <source>
        <dbReference type="SAM" id="Phobius"/>
    </source>
</evidence>
<accession>A0A9P0Z0T8</accession>
<evidence type="ECO:0000313" key="10">
    <source>
        <dbReference type="EMBL" id="CAH9082014.1"/>
    </source>
</evidence>
<dbReference type="AlphaFoldDB" id="A0A9P0Z0T8"/>
<evidence type="ECO:0000256" key="1">
    <source>
        <dbReference type="ARBA" id="ARBA00004370"/>
    </source>
</evidence>